<keyword evidence="1" id="KW-0175">Coiled coil</keyword>
<name>A0A8H6QAM4_9EURO</name>
<dbReference type="InterPro" id="IPR046366">
    <property type="entry name" value="MPAB"/>
</dbReference>
<sequence length="795" mass="89162">MDILLISSLTVTIVTLYTLLVRSYRFQRCSAIQSRFTNRPLSSMTVNEAHQIIRELRELEFPHTLHNAMKLSLLKTDAIPTMTNLFLATGQLSHTNMPKRAADTEVLLNAPAMILDEDMLHTLGSAVVDILRTVDTTEWRVLSAVERCAIGVFHKALGDAMEIPFELLPSGKTDWTDGGHFARELFHRGYRTGRLMDLGVWNLPGVLKPVVERVVAAKLDGHMRASMGFTEPGVCVTALLKAVVTIRRFILRYLCLPRREARAVRVLADEPDPVTGLYTINLWIAQPWYVKPTFSNRWGVKALFSWGFGDGAVPSEKGLYREQGYDLRTIGPAAQEKRGLEGTESIYANLKERDYAGMCPFAFFGKINSVLNLVNLFKTGYAMNNQQSQLQILSARSYLTSPASPDERFTSSNHDDSNVADTMNTRSRTRSAGRPRLDANSQAHLSEDRRNQVRRAQRTYRLKKEAAFRSTKARVQELEERMRRVSESLNELYQVAEGSELHVSHPAVFSLVKRVHSMMSEGAGAAASSSPRGHSIADAELESSDTSSQPAFRQRETQPSTHCHFPFHAPSPNTIHHTHSHQETRFARRLQRYSLEHAYRLFTDPCSQPREIYRVFRLVPCIQDKEKTQPYFERLLQGGCHEPLELPALPFYCIGGAGTHYPDLDGHGKKVYPLNMRMPGRVLGILPEGSEAGPTGGEGLGLLEICGFGGQWFDSRDVEGYLRDQGVDVDDACLFPVCCHHRLSGNSSGKRYIVDMERFFSSLLQGLVILGRAPGFRKAYVKAAFKASLRLTSST</sequence>
<feature type="region of interest" description="Disordered" evidence="2">
    <location>
        <begin position="403"/>
        <end position="459"/>
    </location>
</feature>
<organism evidence="3 4">
    <name type="scientific">Aspergillus hiratsukae</name>
    <dbReference type="NCBI Taxonomy" id="1194566"/>
    <lineage>
        <taxon>Eukaryota</taxon>
        <taxon>Fungi</taxon>
        <taxon>Dikarya</taxon>
        <taxon>Ascomycota</taxon>
        <taxon>Pezizomycotina</taxon>
        <taxon>Eurotiomycetes</taxon>
        <taxon>Eurotiomycetidae</taxon>
        <taxon>Eurotiales</taxon>
        <taxon>Aspergillaceae</taxon>
        <taxon>Aspergillus</taxon>
        <taxon>Aspergillus subgen. Fumigati</taxon>
    </lineage>
</organism>
<dbReference type="GO" id="GO:0016491">
    <property type="term" value="F:oxidoreductase activity"/>
    <property type="evidence" value="ECO:0007669"/>
    <property type="project" value="InterPro"/>
</dbReference>
<accession>A0A8H6QAM4</accession>
<evidence type="ECO:0000313" key="4">
    <source>
        <dbReference type="Proteomes" id="UP000662466"/>
    </source>
</evidence>
<dbReference type="EMBL" id="JACBAF010002031">
    <property type="protein sequence ID" value="KAF7169571.1"/>
    <property type="molecule type" value="Genomic_DNA"/>
</dbReference>
<evidence type="ECO:0000256" key="2">
    <source>
        <dbReference type="SAM" id="MobiDB-lite"/>
    </source>
</evidence>
<dbReference type="Proteomes" id="UP000662466">
    <property type="component" value="Unassembled WGS sequence"/>
</dbReference>
<feature type="coiled-coil region" evidence="1">
    <location>
        <begin position="461"/>
        <end position="495"/>
    </location>
</feature>
<evidence type="ECO:0000313" key="3">
    <source>
        <dbReference type="EMBL" id="KAF7169571.1"/>
    </source>
</evidence>
<dbReference type="CDD" id="cd14688">
    <property type="entry name" value="bZIP_YAP"/>
    <property type="match status" value="1"/>
</dbReference>
<dbReference type="PANTHER" id="PTHR36124:SF4">
    <property type="entry name" value="ER-BOUND OXYGENASE MPAB_MPAB'_RUBBER OXYGENASE CATALYTIC DOMAIN-CONTAINING PROTEIN"/>
    <property type="match status" value="1"/>
</dbReference>
<feature type="compositionally biased region" description="Basic and acidic residues" evidence="2">
    <location>
        <begin position="405"/>
        <end position="417"/>
    </location>
</feature>
<evidence type="ECO:0008006" key="5">
    <source>
        <dbReference type="Google" id="ProtNLM"/>
    </source>
</evidence>
<evidence type="ECO:0000256" key="1">
    <source>
        <dbReference type="SAM" id="Coils"/>
    </source>
</evidence>
<feature type="region of interest" description="Disordered" evidence="2">
    <location>
        <begin position="539"/>
        <end position="579"/>
    </location>
</feature>
<dbReference type="AlphaFoldDB" id="A0A8H6QAM4"/>
<comment type="caution">
    <text evidence="3">The sequence shown here is derived from an EMBL/GenBank/DDBJ whole genome shotgun (WGS) entry which is preliminary data.</text>
</comment>
<dbReference type="PANTHER" id="PTHR36124">
    <property type="match status" value="1"/>
</dbReference>
<reference evidence="3" key="1">
    <citation type="submission" date="2020-06" db="EMBL/GenBank/DDBJ databases">
        <title>Draft genome sequences of strains closely related to Aspergillus parafelis and Aspergillus hiratsukae.</title>
        <authorList>
            <person name="Dos Santos R.A.C."/>
            <person name="Rivero-Menendez O."/>
            <person name="Steenwyk J.L."/>
            <person name="Mead M.E."/>
            <person name="Goldman G.H."/>
            <person name="Alastruey-Izquierdo A."/>
            <person name="Rokas A."/>
        </authorList>
    </citation>
    <scope>NUCLEOTIDE SEQUENCE</scope>
    <source>
        <strain evidence="3">CNM-CM6106</strain>
    </source>
</reference>
<protein>
    <recommendedName>
        <fullName evidence="5">BZIP domain-containing protein</fullName>
    </recommendedName>
</protein>
<proteinExistence type="predicted"/>
<feature type="compositionally biased region" description="Polar residues" evidence="2">
    <location>
        <begin position="544"/>
        <end position="561"/>
    </location>
</feature>
<gene>
    <name evidence="3" type="ORF">CNMCM6106_004461</name>
</gene>